<dbReference type="InterPro" id="IPR016917">
    <property type="entry name" value="UCP029393"/>
</dbReference>
<proteinExistence type="predicted"/>
<dbReference type="RefSeq" id="WP_086743219.1">
    <property type="nucleotide sequence ID" value="NZ_MWPV01000001.1"/>
</dbReference>
<sequence length="183" mass="20336">MAHSFIQRCTHKLASYLRLSLFMLGVLVGVQVPGFVDQYGKNLEARLLESSQALNQFQADADKFFDGDISKLIAYYQDKNDAVFNAGANSITAIASRQAMLKQAWQDFNQSTLMQFQHVALAPINDIRSQVWQSYEYLIVLNPLAIGFGLVAGLLMAIIIDLVSGFLLLIVRSLSRSKQSAQS</sequence>
<keyword evidence="3" id="KW-1185">Reference proteome</keyword>
<keyword evidence="1" id="KW-1133">Transmembrane helix</keyword>
<name>A0A244CW55_PSEDV</name>
<protein>
    <recommendedName>
        <fullName evidence="4">DUF2937 domain-containing protein</fullName>
    </recommendedName>
</protein>
<evidence type="ECO:0000256" key="1">
    <source>
        <dbReference type="SAM" id="Phobius"/>
    </source>
</evidence>
<keyword evidence="1" id="KW-0472">Membrane</keyword>
<dbReference type="AlphaFoldDB" id="A0A244CW55"/>
<evidence type="ECO:0008006" key="4">
    <source>
        <dbReference type="Google" id="ProtNLM"/>
    </source>
</evidence>
<comment type="caution">
    <text evidence="2">The sequence shown here is derived from an EMBL/GenBank/DDBJ whole genome shotgun (WGS) entry which is preliminary data.</text>
</comment>
<evidence type="ECO:0000313" key="2">
    <source>
        <dbReference type="EMBL" id="OUL59821.1"/>
    </source>
</evidence>
<dbReference type="EMBL" id="MWPV01000001">
    <property type="protein sequence ID" value="OUL59821.1"/>
    <property type="molecule type" value="Genomic_DNA"/>
</dbReference>
<accession>A0A244CW55</accession>
<dbReference type="OrthoDB" id="7021410at2"/>
<feature type="transmembrane region" description="Helical" evidence="1">
    <location>
        <begin position="144"/>
        <end position="171"/>
    </location>
</feature>
<organism evidence="2 3">
    <name type="scientific">Pseudoalteromonas ulvae</name>
    <dbReference type="NCBI Taxonomy" id="107327"/>
    <lineage>
        <taxon>Bacteria</taxon>
        <taxon>Pseudomonadati</taxon>
        <taxon>Pseudomonadota</taxon>
        <taxon>Gammaproteobacteria</taxon>
        <taxon>Alteromonadales</taxon>
        <taxon>Pseudoalteromonadaceae</taxon>
        <taxon>Pseudoalteromonas</taxon>
    </lineage>
</organism>
<dbReference type="PIRSF" id="PIRSF029393">
    <property type="entry name" value="UCP029393"/>
    <property type="match status" value="1"/>
</dbReference>
<dbReference type="Pfam" id="PF11157">
    <property type="entry name" value="DUF2937"/>
    <property type="match status" value="1"/>
</dbReference>
<evidence type="ECO:0000313" key="3">
    <source>
        <dbReference type="Proteomes" id="UP000194841"/>
    </source>
</evidence>
<dbReference type="Proteomes" id="UP000194841">
    <property type="component" value="Unassembled WGS sequence"/>
</dbReference>
<gene>
    <name evidence="2" type="ORF">B1199_05220</name>
</gene>
<feature type="transmembrane region" description="Helical" evidence="1">
    <location>
        <begin position="16"/>
        <end position="36"/>
    </location>
</feature>
<dbReference type="InterPro" id="IPR022584">
    <property type="entry name" value="DUF2937"/>
</dbReference>
<keyword evidence="1" id="KW-0812">Transmembrane</keyword>
<reference evidence="2 3" key="1">
    <citation type="submission" date="2017-02" db="EMBL/GenBank/DDBJ databases">
        <title>Pseudoalteromonas ulvae TC14 Genome.</title>
        <authorList>
            <person name="Molmeret M."/>
        </authorList>
    </citation>
    <scope>NUCLEOTIDE SEQUENCE [LARGE SCALE GENOMIC DNA]</scope>
    <source>
        <strain evidence="2">TC14</strain>
    </source>
</reference>